<keyword evidence="4" id="KW-1185">Reference proteome</keyword>
<dbReference type="EMBL" id="JASJOU010000004">
    <property type="protein sequence ID" value="MDJ1502028.1"/>
    <property type="molecule type" value="Genomic_DNA"/>
</dbReference>
<dbReference type="Pfam" id="PF01400">
    <property type="entry name" value="Astacin"/>
    <property type="match status" value="1"/>
</dbReference>
<keyword evidence="1" id="KW-0482">Metalloprotease</keyword>
<gene>
    <name evidence="3" type="ORF">QNI22_15280</name>
</gene>
<accession>A0AAE3R749</accession>
<dbReference type="Gene3D" id="3.40.390.10">
    <property type="entry name" value="Collagenase (Catalytic Domain)"/>
    <property type="match status" value="1"/>
</dbReference>
<comment type="cofactor">
    <cofactor evidence="1">
        <name>Zn(2+)</name>
        <dbReference type="ChEBI" id="CHEBI:29105"/>
    </cofactor>
    <text evidence="1">Binds 1 zinc ion per subunit.</text>
</comment>
<name>A0AAE3R749_9BACT</name>
<feature type="binding site" evidence="1">
    <location>
        <position position="195"/>
    </location>
    <ligand>
        <name>Zn(2+)</name>
        <dbReference type="ChEBI" id="CHEBI:29105"/>
        <note>catalytic</note>
    </ligand>
</feature>
<organism evidence="3 4">
    <name type="scientific">Xanthocytophaga agilis</name>
    <dbReference type="NCBI Taxonomy" id="3048010"/>
    <lineage>
        <taxon>Bacteria</taxon>
        <taxon>Pseudomonadati</taxon>
        <taxon>Bacteroidota</taxon>
        <taxon>Cytophagia</taxon>
        <taxon>Cytophagales</taxon>
        <taxon>Rhodocytophagaceae</taxon>
        <taxon>Xanthocytophaga</taxon>
    </lineage>
</organism>
<dbReference type="GO" id="GO:0004222">
    <property type="term" value="F:metalloendopeptidase activity"/>
    <property type="evidence" value="ECO:0007669"/>
    <property type="project" value="UniProtKB-UniRule"/>
</dbReference>
<dbReference type="PRINTS" id="PR00480">
    <property type="entry name" value="ASTACIN"/>
</dbReference>
<evidence type="ECO:0000313" key="3">
    <source>
        <dbReference type="EMBL" id="MDJ1502028.1"/>
    </source>
</evidence>
<keyword evidence="1" id="KW-0862">Zinc</keyword>
<dbReference type="PANTHER" id="PTHR10127">
    <property type="entry name" value="DISCOIDIN, CUB, EGF, LAMININ , AND ZINC METALLOPROTEASE DOMAIN CONTAINING"/>
    <property type="match status" value="1"/>
</dbReference>
<comment type="caution">
    <text evidence="3">The sequence shown here is derived from an EMBL/GenBank/DDBJ whole genome shotgun (WGS) entry which is preliminary data.</text>
</comment>
<feature type="binding site" evidence="1">
    <location>
        <position position="199"/>
    </location>
    <ligand>
        <name>Zn(2+)</name>
        <dbReference type="ChEBI" id="CHEBI:29105"/>
        <note>catalytic</note>
    </ligand>
</feature>
<feature type="active site" evidence="1">
    <location>
        <position position="196"/>
    </location>
</feature>
<feature type="domain" description="Peptidase M12A" evidence="2">
    <location>
        <begin position="106"/>
        <end position="303"/>
    </location>
</feature>
<keyword evidence="1" id="KW-0645">Protease</keyword>
<dbReference type="SUPFAM" id="SSF63829">
    <property type="entry name" value="Calcium-dependent phosphotriesterase"/>
    <property type="match status" value="1"/>
</dbReference>
<dbReference type="CDD" id="cd04280">
    <property type="entry name" value="ZnMc_astacin_like"/>
    <property type="match status" value="1"/>
</dbReference>
<dbReference type="InterPro" id="IPR034035">
    <property type="entry name" value="Astacin-like_dom"/>
</dbReference>
<evidence type="ECO:0000259" key="2">
    <source>
        <dbReference type="PROSITE" id="PS51864"/>
    </source>
</evidence>
<dbReference type="InterPro" id="IPR001506">
    <property type="entry name" value="Peptidase_M12A"/>
</dbReference>
<dbReference type="GO" id="GO:0006508">
    <property type="term" value="P:proteolysis"/>
    <property type="evidence" value="ECO:0007669"/>
    <property type="project" value="UniProtKB-KW"/>
</dbReference>
<comment type="caution">
    <text evidence="1">Lacks conserved residue(s) required for the propagation of feature annotation.</text>
</comment>
<evidence type="ECO:0000313" key="4">
    <source>
        <dbReference type="Proteomes" id="UP001232063"/>
    </source>
</evidence>
<dbReference type="AlphaFoldDB" id="A0AAE3R749"/>
<dbReference type="GO" id="GO:0008270">
    <property type="term" value="F:zinc ion binding"/>
    <property type="evidence" value="ECO:0007669"/>
    <property type="project" value="UniProtKB-UniRule"/>
</dbReference>
<dbReference type="InterPro" id="IPR024079">
    <property type="entry name" value="MetalloPept_cat_dom_sf"/>
</dbReference>
<protein>
    <submittedName>
        <fullName evidence="3">M12 family metallopeptidase</fullName>
    </submittedName>
</protein>
<reference evidence="3" key="1">
    <citation type="submission" date="2023-05" db="EMBL/GenBank/DDBJ databases">
        <authorList>
            <person name="Zhang X."/>
        </authorList>
    </citation>
    <scope>NUCLEOTIDE SEQUENCE</scope>
    <source>
        <strain evidence="3">BD1B2-1</strain>
    </source>
</reference>
<dbReference type="SUPFAM" id="SSF55486">
    <property type="entry name" value="Metalloproteases ('zincins'), catalytic domain"/>
    <property type="match status" value="1"/>
</dbReference>
<keyword evidence="1" id="KW-0378">Hydrolase</keyword>
<proteinExistence type="predicted"/>
<dbReference type="InterPro" id="IPR006026">
    <property type="entry name" value="Peptidase_Metallo"/>
</dbReference>
<sequence>MQSTMLYACTLRIVFTGCVIGLSLSVQSCKEPLGEVKDPAPVGSETTSNPADLEIAFPGKRGIVKTGYLFGSPVTYEEIEGQAVFQGDMLLSEDMLSSESPNGRTSATGRNMLAYRWPNNTVYYRIDPALPNPARVTQAIAHWEEATNLKFVNNPNASHRIVFMPGAGCSSAVGMQAQEQSIILGPDCTKGTVIHEIGHAVGLFHEHSRTDRDNHLVIKWNNIKSDQAIRDQFKKWAEFGYNGFDHSNFDFGSVMLYGSYSSKAAIDPSKPVITTTSGNTYEAQREGLSQADINCINDMYPASPTFDPIAGKAREIVAGADGSIYKVGTVNAPGGYIISKWTGSSWQDIDPDQGGVHVAVMPNGQPWLCTAGGYIYRLVNNQWKQVPGQAVDLAINSIGSVFRLGTELAPGGHKIFKWNENTATWTAIGGNKGGNQIAAFSNNVIVIVDSQYQPFLYNGVEWLPLGKQVHDISISPDNKLFMLEKWEKNLYKWNGNSWTLQPGAGESLCATTLERIWLTDANNNISRRGYIYPIPYPL</sequence>
<evidence type="ECO:0000256" key="1">
    <source>
        <dbReference type="PROSITE-ProRule" id="PRU01211"/>
    </source>
</evidence>
<dbReference type="Proteomes" id="UP001232063">
    <property type="component" value="Unassembled WGS sequence"/>
</dbReference>
<dbReference type="PROSITE" id="PS51864">
    <property type="entry name" value="ASTACIN"/>
    <property type="match status" value="1"/>
</dbReference>
<keyword evidence="1" id="KW-0479">Metal-binding</keyword>
<feature type="binding site" evidence="1">
    <location>
        <position position="205"/>
    </location>
    <ligand>
        <name>Zn(2+)</name>
        <dbReference type="ChEBI" id="CHEBI:29105"/>
        <note>catalytic</note>
    </ligand>
</feature>
<dbReference type="PANTHER" id="PTHR10127:SF850">
    <property type="entry name" value="METALLOENDOPEPTIDASE"/>
    <property type="match status" value="1"/>
</dbReference>
<dbReference type="SMART" id="SM00235">
    <property type="entry name" value="ZnMc"/>
    <property type="match status" value="1"/>
</dbReference>